<dbReference type="Proteomes" id="UP000248817">
    <property type="component" value="Unassembled WGS sequence"/>
</dbReference>
<dbReference type="SMART" id="SM00906">
    <property type="entry name" value="Fungal_trans"/>
    <property type="match status" value="1"/>
</dbReference>
<evidence type="ECO:0000256" key="2">
    <source>
        <dbReference type="ARBA" id="ARBA00022723"/>
    </source>
</evidence>
<dbReference type="Pfam" id="PF04082">
    <property type="entry name" value="Fungal_trans"/>
    <property type="match status" value="1"/>
</dbReference>
<comment type="subcellular location">
    <subcellularLocation>
        <location evidence="1">Nucleus</location>
    </subcellularLocation>
</comment>
<dbReference type="CDD" id="cd12148">
    <property type="entry name" value="fungal_TF_MHR"/>
    <property type="match status" value="1"/>
</dbReference>
<dbReference type="GO" id="GO:0005634">
    <property type="term" value="C:nucleus"/>
    <property type="evidence" value="ECO:0007669"/>
    <property type="project" value="UniProtKB-SubCell"/>
</dbReference>
<feature type="region of interest" description="Disordered" evidence="7">
    <location>
        <begin position="460"/>
        <end position="482"/>
    </location>
</feature>
<evidence type="ECO:0000256" key="6">
    <source>
        <dbReference type="ARBA" id="ARBA00023242"/>
    </source>
</evidence>
<gene>
    <name evidence="9" type="ORF">BP00DRAFT_466532</name>
</gene>
<feature type="domain" description="Xylanolytic transcriptional activator regulatory" evidence="8">
    <location>
        <begin position="148"/>
        <end position="222"/>
    </location>
</feature>
<keyword evidence="10" id="KW-1185">Reference proteome</keyword>
<dbReference type="GO" id="GO:0003677">
    <property type="term" value="F:DNA binding"/>
    <property type="evidence" value="ECO:0007669"/>
    <property type="project" value="UniProtKB-KW"/>
</dbReference>
<proteinExistence type="predicted"/>
<evidence type="ECO:0000313" key="10">
    <source>
        <dbReference type="Proteomes" id="UP000248817"/>
    </source>
</evidence>
<evidence type="ECO:0000256" key="7">
    <source>
        <dbReference type="SAM" id="MobiDB-lite"/>
    </source>
</evidence>
<protein>
    <recommendedName>
        <fullName evidence="8">Xylanolytic transcriptional activator regulatory domain-containing protein</fullName>
    </recommendedName>
</protein>
<keyword evidence="3" id="KW-0805">Transcription regulation</keyword>
<dbReference type="PANTHER" id="PTHR46910">
    <property type="entry name" value="TRANSCRIPTION FACTOR PDR1"/>
    <property type="match status" value="1"/>
</dbReference>
<evidence type="ECO:0000256" key="4">
    <source>
        <dbReference type="ARBA" id="ARBA00023125"/>
    </source>
</evidence>
<sequence>MDLIFFIYDFTYPSIIPAAVLLPEWDLLWHQFRNFDRVDRSAKLNLVIDLFCRSHHPMPVIESASPHALRRGIGGERLRWETIGNVLMMAKCASLHINRSNLARGIPGFREAGEWCAQFEEIIECFIELASTLPVWDELSLAGNSQLVHSSFAEVASSVYTAGFHRVTAPVEGQLEFIPQWRRRIFAMVYTMDKRLAIFGGRPPLLTRQYCDLEPPADVNLDNRGVSETSGEGALIDGIGFNSKDEYCPNTFIRLRFTLATIKEEILELYLGTNTLDISDKASQLLDSLDATWHSCPSHMQYTNDMWQNARLSCLEILTQLYIYLDLLHSRLLILCQMRREATQENHQPLLTAAQDILSSLLATSKHRTRVKATIPDLAPLFLPYGLLSSEILLSKLRHHGPYTPENRETEQSIPYPETICDLTAFASCLAWVSPAGTRNDKCCQKAQARLEQILGRIRAPARTPGAADPDPTISGGSDYPFPRPSAEGYSSRLAFSFFRRWGLSEMELGYAPFV</sequence>
<accession>A0A2V5HPI0</accession>
<name>A0A2V5HPI0_9EURO</name>
<evidence type="ECO:0000259" key="8">
    <source>
        <dbReference type="SMART" id="SM00906"/>
    </source>
</evidence>
<dbReference type="EMBL" id="KZ825603">
    <property type="protein sequence ID" value="PYI26309.1"/>
    <property type="molecule type" value="Genomic_DNA"/>
</dbReference>
<dbReference type="PANTHER" id="PTHR46910:SF3">
    <property type="entry name" value="HALOTOLERANCE PROTEIN 9-RELATED"/>
    <property type="match status" value="1"/>
</dbReference>
<dbReference type="AlphaFoldDB" id="A0A2V5HPI0"/>
<dbReference type="GO" id="GO:0003700">
    <property type="term" value="F:DNA-binding transcription factor activity"/>
    <property type="evidence" value="ECO:0007669"/>
    <property type="project" value="InterPro"/>
</dbReference>
<evidence type="ECO:0000256" key="3">
    <source>
        <dbReference type="ARBA" id="ARBA00023015"/>
    </source>
</evidence>
<dbReference type="InterPro" id="IPR007219">
    <property type="entry name" value="XnlR_reg_dom"/>
</dbReference>
<dbReference type="GO" id="GO:0008270">
    <property type="term" value="F:zinc ion binding"/>
    <property type="evidence" value="ECO:0007669"/>
    <property type="project" value="InterPro"/>
</dbReference>
<reference evidence="9 10" key="1">
    <citation type="submission" date="2018-02" db="EMBL/GenBank/DDBJ databases">
        <title>The genomes of Aspergillus section Nigri reveals drivers in fungal speciation.</title>
        <authorList>
            <consortium name="DOE Joint Genome Institute"/>
            <person name="Vesth T.C."/>
            <person name="Nybo J."/>
            <person name="Theobald S."/>
            <person name="Brandl J."/>
            <person name="Frisvad J.C."/>
            <person name="Nielsen K.F."/>
            <person name="Lyhne E.K."/>
            <person name="Kogle M.E."/>
            <person name="Kuo A."/>
            <person name="Riley R."/>
            <person name="Clum A."/>
            <person name="Nolan M."/>
            <person name="Lipzen A."/>
            <person name="Salamov A."/>
            <person name="Henrissat B."/>
            <person name="Wiebenga A."/>
            <person name="De vries R.P."/>
            <person name="Grigoriev I.V."/>
            <person name="Mortensen U.H."/>
            <person name="Andersen M.R."/>
            <person name="Baker S.E."/>
        </authorList>
    </citation>
    <scope>NUCLEOTIDE SEQUENCE [LARGE SCALE GENOMIC DNA]</scope>
    <source>
        <strain evidence="9 10">CBS 114.80</strain>
    </source>
</reference>
<evidence type="ECO:0000256" key="5">
    <source>
        <dbReference type="ARBA" id="ARBA00023163"/>
    </source>
</evidence>
<keyword evidence="6" id="KW-0539">Nucleus</keyword>
<organism evidence="9 10">
    <name type="scientific">Aspergillus indologenus CBS 114.80</name>
    <dbReference type="NCBI Taxonomy" id="1450541"/>
    <lineage>
        <taxon>Eukaryota</taxon>
        <taxon>Fungi</taxon>
        <taxon>Dikarya</taxon>
        <taxon>Ascomycota</taxon>
        <taxon>Pezizomycotina</taxon>
        <taxon>Eurotiomycetes</taxon>
        <taxon>Eurotiomycetidae</taxon>
        <taxon>Eurotiales</taxon>
        <taxon>Aspergillaceae</taxon>
        <taxon>Aspergillus</taxon>
        <taxon>Aspergillus subgen. Circumdati</taxon>
    </lineage>
</organism>
<evidence type="ECO:0000313" key="9">
    <source>
        <dbReference type="EMBL" id="PYI26309.1"/>
    </source>
</evidence>
<keyword evidence="5" id="KW-0804">Transcription</keyword>
<dbReference type="GO" id="GO:0006351">
    <property type="term" value="P:DNA-templated transcription"/>
    <property type="evidence" value="ECO:0007669"/>
    <property type="project" value="InterPro"/>
</dbReference>
<dbReference type="InterPro" id="IPR050987">
    <property type="entry name" value="AtrR-like"/>
</dbReference>
<keyword evidence="4" id="KW-0238">DNA-binding</keyword>
<keyword evidence="2" id="KW-0479">Metal-binding</keyword>
<evidence type="ECO:0000256" key="1">
    <source>
        <dbReference type="ARBA" id="ARBA00004123"/>
    </source>
</evidence>